<proteinExistence type="predicted"/>
<feature type="region of interest" description="Disordered" evidence="1">
    <location>
        <begin position="198"/>
        <end position="261"/>
    </location>
</feature>
<dbReference type="Proteomes" id="UP000825729">
    <property type="component" value="Unassembled WGS sequence"/>
</dbReference>
<feature type="region of interest" description="Disordered" evidence="1">
    <location>
        <begin position="78"/>
        <end position="179"/>
    </location>
</feature>
<keyword evidence="5" id="KW-1185">Reference proteome</keyword>
<dbReference type="InterPro" id="IPR032795">
    <property type="entry name" value="DUF3741-assoc"/>
</dbReference>
<dbReference type="EMBL" id="JAINDJ010000003">
    <property type="protein sequence ID" value="KAG9452116.1"/>
    <property type="molecule type" value="Genomic_DNA"/>
</dbReference>
<dbReference type="InterPro" id="IPR025486">
    <property type="entry name" value="DUF4378"/>
</dbReference>
<reference evidence="4 5" key="1">
    <citation type="submission" date="2021-07" db="EMBL/GenBank/DDBJ databases">
        <title>The Aristolochia fimbriata genome: insights into angiosperm evolution, floral development and chemical biosynthesis.</title>
        <authorList>
            <person name="Jiao Y."/>
        </authorList>
    </citation>
    <scope>NUCLEOTIDE SEQUENCE [LARGE SCALE GENOMIC DNA]</scope>
    <source>
        <strain evidence="4">IBCAS-2021</strain>
        <tissue evidence="4">Leaf</tissue>
    </source>
</reference>
<feature type="domain" description="DUF4378" evidence="2">
    <location>
        <begin position="561"/>
        <end position="721"/>
    </location>
</feature>
<sequence>MGRDWSWTSGGATAARRSTSDGGGKETPVGCISSVLHLFDFHQFPCVSFGAHGHQHEHEHEQQQKLDLHQGALLQQDRDPSKLDGSLSDQTPPPKGLEAPRNSLELQEEGTASSPSSSAMKEDDHQDDENNIPFGVLQLVPLKPSSSPSSDREAKDDTVQRSSPSPIFSDDTNSQGSKTPNLVARLMGLDVLPDEISSATSSPMYRRSSNGKYPQSHQSSSSSSNNALCISCSRRYESGSRSLPDTPRMSSARRSTDVDPRYSLQLNKENNTCNEAAAASYSSPFSTRRLSGSGKIRRDMKLMMAKPQLEDGKISPSKYAREIVRQVKENVSSRKVGADITNYTITAGRGDKRDNNINIEGNSPKLVLLRKNSGGMKLLLVPEAPTQSKHSSSSSSTTTTTTTPSRSPRFIRASKQKPAENQMSLPQIPEINNGYSKPDSHSTDQISKAKAIKPTRSLSSSSSCPMPKPATKCKKASCERFTRKPKKLPPPETLENLRADGLRRTSTTKGKIQVLQGRTVVGSNGEDSPPSSFGMGNIGISYKEVEEAAAAALGVRDEEAEFRYVRTVLEHAGIETGGPPKWWYSASSSGHHPLDRSLFLALERSGGPNGYREGSTRVASYRSLLFDLAGEAVAGILKPRVVTKRLRRLRSGAEVVEAVWGRVRKGFPGANCKTLQDIDALVGLDMTAERAERGEEEGEEDEVEAVVGEIEREVVASLVAETASGLLTGP</sequence>
<feature type="compositionally biased region" description="Polar residues" evidence="1">
    <location>
        <begin position="1"/>
        <end position="11"/>
    </location>
</feature>
<dbReference type="PANTHER" id="PTHR37751:SF1">
    <property type="entry name" value="LOW PROTEIN: M-PHASE INDUCER PHOSPHATASE-LIKE PROTEIN"/>
    <property type="match status" value="1"/>
</dbReference>
<comment type="caution">
    <text evidence="4">The sequence shown here is derived from an EMBL/GenBank/DDBJ whole genome shotgun (WGS) entry which is preliminary data.</text>
</comment>
<feature type="compositionally biased region" description="Polar residues" evidence="1">
    <location>
        <begin position="160"/>
        <end position="179"/>
    </location>
</feature>
<evidence type="ECO:0000313" key="4">
    <source>
        <dbReference type="EMBL" id="KAG9452116.1"/>
    </source>
</evidence>
<gene>
    <name evidence="4" type="ORF">H6P81_005020</name>
</gene>
<evidence type="ECO:0000256" key="1">
    <source>
        <dbReference type="SAM" id="MobiDB-lite"/>
    </source>
</evidence>
<feature type="region of interest" description="Disordered" evidence="1">
    <location>
        <begin position="1"/>
        <end position="26"/>
    </location>
</feature>
<evidence type="ECO:0000259" key="3">
    <source>
        <dbReference type="Pfam" id="PF14383"/>
    </source>
</evidence>
<evidence type="ECO:0000313" key="5">
    <source>
        <dbReference type="Proteomes" id="UP000825729"/>
    </source>
</evidence>
<name>A0AAV7EWU2_ARIFI</name>
<feature type="compositionally biased region" description="Polar residues" evidence="1">
    <location>
        <begin position="110"/>
        <end position="119"/>
    </location>
</feature>
<feature type="compositionally biased region" description="Polar residues" evidence="1">
    <location>
        <begin position="198"/>
        <end position="213"/>
    </location>
</feature>
<feature type="compositionally biased region" description="Basic and acidic residues" evidence="1">
    <location>
        <begin position="150"/>
        <end position="159"/>
    </location>
</feature>
<feature type="region of interest" description="Disordered" evidence="1">
    <location>
        <begin position="383"/>
        <end position="494"/>
    </location>
</feature>
<organism evidence="4 5">
    <name type="scientific">Aristolochia fimbriata</name>
    <name type="common">White veined hardy Dutchman's pipe vine</name>
    <dbReference type="NCBI Taxonomy" id="158543"/>
    <lineage>
        <taxon>Eukaryota</taxon>
        <taxon>Viridiplantae</taxon>
        <taxon>Streptophyta</taxon>
        <taxon>Embryophyta</taxon>
        <taxon>Tracheophyta</taxon>
        <taxon>Spermatophyta</taxon>
        <taxon>Magnoliopsida</taxon>
        <taxon>Magnoliidae</taxon>
        <taxon>Piperales</taxon>
        <taxon>Aristolochiaceae</taxon>
        <taxon>Aristolochia</taxon>
    </lineage>
</organism>
<dbReference type="AlphaFoldDB" id="A0AAV7EWU2"/>
<feature type="compositionally biased region" description="Low complexity" evidence="1">
    <location>
        <begin position="391"/>
        <end position="408"/>
    </location>
</feature>
<dbReference type="PANTHER" id="PTHR37751">
    <property type="entry name" value="LOW PROTEIN: M-PHASE INDUCER PHOSPHATASE-LIKE PROTEIN"/>
    <property type="match status" value="1"/>
</dbReference>
<dbReference type="Pfam" id="PF14383">
    <property type="entry name" value="VARLMGL"/>
    <property type="match status" value="1"/>
</dbReference>
<dbReference type="Pfam" id="PF14309">
    <property type="entry name" value="DUF4378"/>
    <property type="match status" value="1"/>
</dbReference>
<evidence type="ECO:0008006" key="6">
    <source>
        <dbReference type="Google" id="ProtNLM"/>
    </source>
</evidence>
<evidence type="ECO:0000259" key="2">
    <source>
        <dbReference type="Pfam" id="PF14309"/>
    </source>
</evidence>
<protein>
    <recommendedName>
        <fullName evidence="6">DUF4378 domain-containing protein</fullName>
    </recommendedName>
</protein>
<feature type="domain" description="DUF3741" evidence="3">
    <location>
        <begin position="171"/>
        <end position="195"/>
    </location>
</feature>
<accession>A0AAV7EWU2</accession>
<feature type="compositionally biased region" description="Low complexity" evidence="1">
    <location>
        <begin position="215"/>
        <end position="224"/>
    </location>
</feature>
<feature type="compositionally biased region" description="Polar residues" evidence="1">
    <location>
        <begin position="239"/>
        <end position="253"/>
    </location>
</feature>